<dbReference type="PANTHER" id="PTHR46503">
    <property type="entry name" value="INTER-ALPHA-TRYPSIN INHIBITOR HEAVY CHAIN-LIKE PROTEIN"/>
    <property type="match status" value="1"/>
</dbReference>
<dbReference type="Pfam" id="PF13768">
    <property type="entry name" value="VWA_3"/>
    <property type="match status" value="1"/>
</dbReference>
<dbReference type="InterPro" id="IPR036465">
    <property type="entry name" value="vWFA_dom_sf"/>
</dbReference>
<dbReference type="EMBL" id="LFYR01000655">
    <property type="protein sequence ID" value="KMZ71830.1"/>
    <property type="molecule type" value="Genomic_DNA"/>
</dbReference>
<keyword evidence="1" id="KW-0175">Coiled coil</keyword>
<organism evidence="3 4">
    <name type="scientific">Zostera marina</name>
    <name type="common">Eelgrass</name>
    <dbReference type="NCBI Taxonomy" id="29655"/>
    <lineage>
        <taxon>Eukaryota</taxon>
        <taxon>Viridiplantae</taxon>
        <taxon>Streptophyta</taxon>
        <taxon>Embryophyta</taxon>
        <taxon>Tracheophyta</taxon>
        <taxon>Spermatophyta</taxon>
        <taxon>Magnoliopsida</taxon>
        <taxon>Liliopsida</taxon>
        <taxon>Zosteraceae</taxon>
        <taxon>Zostera</taxon>
    </lineage>
</organism>
<dbReference type="OMA" id="DCYFDTA"/>
<dbReference type="SUPFAM" id="SSF53300">
    <property type="entry name" value="vWA-like"/>
    <property type="match status" value="1"/>
</dbReference>
<reference evidence="4" key="1">
    <citation type="journal article" date="2016" name="Nature">
        <title>The genome of the seagrass Zostera marina reveals angiosperm adaptation to the sea.</title>
        <authorList>
            <person name="Olsen J.L."/>
            <person name="Rouze P."/>
            <person name="Verhelst B."/>
            <person name="Lin Y.-C."/>
            <person name="Bayer T."/>
            <person name="Collen J."/>
            <person name="Dattolo E."/>
            <person name="De Paoli E."/>
            <person name="Dittami S."/>
            <person name="Maumus F."/>
            <person name="Michel G."/>
            <person name="Kersting A."/>
            <person name="Lauritano C."/>
            <person name="Lohaus R."/>
            <person name="Toepel M."/>
            <person name="Tonon T."/>
            <person name="Vanneste K."/>
            <person name="Amirebrahimi M."/>
            <person name="Brakel J."/>
            <person name="Bostroem C."/>
            <person name="Chovatia M."/>
            <person name="Grimwood J."/>
            <person name="Jenkins J.W."/>
            <person name="Jueterbock A."/>
            <person name="Mraz A."/>
            <person name="Stam W.T."/>
            <person name="Tice H."/>
            <person name="Bornberg-Bauer E."/>
            <person name="Green P.J."/>
            <person name="Pearson G.A."/>
            <person name="Procaccini G."/>
            <person name="Duarte C.M."/>
            <person name="Schmutz J."/>
            <person name="Reusch T.B.H."/>
            <person name="Van de Peer Y."/>
        </authorList>
    </citation>
    <scope>NUCLEOTIDE SEQUENCE [LARGE SCALE GENOMIC DNA]</scope>
    <source>
        <strain evidence="4">cv. Finnish</strain>
    </source>
</reference>
<comment type="caution">
    <text evidence="3">The sequence shown here is derived from an EMBL/GenBank/DDBJ whole genome shotgun (WGS) entry which is preliminary data.</text>
</comment>
<dbReference type="PROSITE" id="PS50234">
    <property type="entry name" value="VWFA"/>
    <property type="match status" value="1"/>
</dbReference>
<evidence type="ECO:0000313" key="3">
    <source>
        <dbReference type="EMBL" id="KMZ71830.1"/>
    </source>
</evidence>
<protein>
    <recommendedName>
        <fullName evidence="2">VWFA domain-containing protein</fullName>
    </recommendedName>
</protein>
<sequence>MDEFIQAVDDGMRLSKRVCYSKDRYVPPKISPGMDKSTTSSSAPENLQPTAPIVYAVIYDPEIVDNPDLPSYQPHVYGRTDPPALIPLQMIAIGLEVECSLDSAVVTMKGSWRVHCVMRSGACDCRLVVPMGEQGSFLDAEAEVSKQSYSTQYLNIDENEVVSTTRNEYGGFLKPYTFSLIIPKVSGGSIIELKASWVQKLLYKDDEFSIQIPFSFPEFTHPVVKVTLREKIKLNINTGTTMDVSCQAASHAFKEVSRQSGSLSVSYEADVLRWSSVDFHFSYTVDSSSLYGGLMLQSPTPSDFDQRAFFCLYIFSGNNKQKKVFRNNVVFVVDISKSMCGHPIESITLTLSKTISKLSPEDSFSIIAFNDEMSIFSSSLILATSENITDATEWMNNSFIASGGTNIIEPLDKAFDMLSDSINVVPHIFLITDGSVEDEKIICSSIITRLEKANKGTITPRISTFGLGLYCNHYFLRTLAMISRGQYDAAFDAESIDSKFQSLTEKAMSPLVVNITVEKFHDLHDALEVYHLPIPDILHGNPLIISGRCQGDALDSVKVKGVLSDMTDFSIEFKVQHTKEISLDRVSYRQHIDGLTAQAWLSDNKQLEEKVKNLSKSRNLASEYCNMAFCRKDETSLPLPQEGTKSRFLKHLRTEEYQPLLVEGLKIGFGDILSTAENHPTWFTNIKPPAKSAVFKKAIGCCSSLIDCCCCPCCMTMCSRMNNQCSIALTQLCGYAACLGCFACCSALCSNDN</sequence>
<feature type="coiled-coil region" evidence="1">
    <location>
        <begin position="597"/>
        <end position="624"/>
    </location>
</feature>
<keyword evidence="4" id="KW-1185">Reference proteome</keyword>
<dbReference type="PANTHER" id="PTHR46503:SF1">
    <property type="entry name" value="INTER-ALPHA-TRYPSIN INHIBITOR HEAVY CHAIN-LIKE PROTEIN"/>
    <property type="match status" value="1"/>
</dbReference>
<gene>
    <name evidence="3" type="ORF">ZOSMA_174G00260</name>
</gene>
<feature type="domain" description="VWFA" evidence="2">
    <location>
        <begin position="328"/>
        <end position="507"/>
    </location>
</feature>
<evidence type="ECO:0000313" key="4">
    <source>
        <dbReference type="Proteomes" id="UP000036987"/>
    </source>
</evidence>
<dbReference type="Gene3D" id="3.40.50.410">
    <property type="entry name" value="von Willebrand factor, type A domain"/>
    <property type="match status" value="1"/>
</dbReference>
<evidence type="ECO:0000259" key="2">
    <source>
        <dbReference type="PROSITE" id="PS50234"/>
    </source>
</evidence>
<name>A0A0K9PUB8_ZOSMR</name>
<dbReference type="AlphaFoldDB" id="A0A0K9PUB8"/>
<proteinExistence type="predicted"/>
<dbReference type="Proteomes" id="UP000036987">
    <property type="component" value="Unassembled WGS sequence"/>
</dbReference>
<evidence type="ECO:0000256" key="1">
    <source>
        <dbReference type="SAM" id="Coils"/>
    </source>
</evidence>
<dbReference type="STRING" id="29655.A0A0K9PUB8"/>
<dbReference type="SMART" id="SM00327">
    <property type="entry name" value="VWA"/>
    <property type="match status" value="1"/>
</dbReference>
<dbReference type="OrthoDB" id="1729737at2759"/>
<dbReference type="InterPro" id="IPR002035">
    <property type="entry name" value="VWF_A"/>
</dbReference>
<accession>A0A0K9PUB8</accession>